<feature type="transmembrane region" description="Helical" evidence="1">
    <location>
        <begin position="516"/>
        <end position="539"/>
    </location>
</feature>
<feature type="transmembrane region" description="Helical" evidence="1">
    <location>
        <begin position="75"/>
        <end position="95"/>
    </location>
</feature>
<keyword evidence="1" id="KW-0472">Membrane</keyword>
<gene>
    <name evidence="2" type="ORF">QSP1433_LOCUS13350</name>
</gene>
<dbReference type="InterPro" id="IPR006726">
    <property type="entry name" value="PHBA_efflux_AaeB/fusaric-R"/>
</dbReference>
<feature type="transmembrane region" description="Helical" evidence="1">
    <location>
        <begin position="586"/>
        <end position="611"/>
    </location>
</feature>
<dbReference type="GO" id="GO:0022857">
    <property type="term" value="F:transmembrane transporter activity"/>
    <property type="evidence" value="ECO:0007669"/>
    <property type="project" value="InterPro"/>
</dbReference>
<dbReference type="Pfam" id="PF04632">
    <property type="entry name" value="FUSC"/>
    <property type="match status" value="1"/>
</dbReference>
<feature type="transmembrane region" description="Helical" evidence="1">
    <location>
        <begin position="51"/>
        <end position="69"/>
    </location>
</feature>
<feature type="transmembrane region" description="Helical" evidence="1">
    <location>
        <begin position="647"/>
        <end position="666"/>
    </location>
</feature>
<dbReference type="EMBL" id="HBHK01020977">
    <property type="protein sequence ID" value="CAD9697840.1"/>
    <property type="molecule type" value="Transcribed_RNA"/>
</dbReference>
<evidence type="ECO:0000256" key="1">
    <source>
        <dbReference type="SAM" id="Phobius"/>
    </source>
</evidence>
<organism evidence="2">
    <name type="scientific">Mucochytrium quahogii</name>
    <dbReference type="NCBI Taxonomy" id="96639"/>
    <lineage>
        <taxon>Eukaryota</taxon>
        <taxon>Sar</taxon>
        <taxon>Stramenopiles</taxon>
        <taxon>Bigyra</taxon>
        <taxon>Labyrinthulomycetes</taxon>
        <taxon>Thraustochytrida</taxon>
        <taxon>Thraustochytriidae</taxon>
        <taxon>Mucochytrium</taxon>
    </lineage>
</organism>
<accession>A0A7S2WN71</accession>
<keyword evidence="1" id="KW-0812">Transmembrane</keyword>
<dbReference type="AlphaFoldDB" id="A0A7S2WN71"/>
<feature type="transmembrane region" description="Helical" evidence="1">
    <location>
        <begin position="20"/>
        <end position="39"/>
    </location>
</feature>
<feature type="transmembrane region" description="Helical" evidence="1">
    <location>
        <begin position="560"/>
        <end position="580"/>
    </location>
</feature>
<name>A0A7S2WN71_9STRA</name>
<reference evidence="2" key="1">
    <citation type="submission" date="2021-01" db="EMBL/GenBank/DDBJ databases">
        <authorList>
            <person name="Corre E."/>
            <person name="Pelletier E."/>
            <person name="Niang G."/>
            <person name="Scheremetjew M."/>
            <person name="Finn R."/>
            <person name="Kale V."/>
            <person name="Holt S."/>
            <person name="Cochrane G."/>
            <person name="Meng A."/>
            <person name="Brown T."/>
            <person name="Cohen L."/>
        </authorList>
    </citation>
    <scope>NUCLEOTIDE SEQUENCE</scope>
    <source>
        <strain evidence="2">NY070348D</strain>
    </source>
</reference>
<proteinExistence type="predicted"/>
<dbReference type="GO" id="GO:0005886">
    <property type="term" value="C:plasma membrane"/>
    <property type="evidence" value="ECO:0007669"/>
    <property type="project" value="InterPro"/>
</dbReference>
<protein>
    <submittedName>
        <fullName evidence="2">Uncharacterized protein</fullName>
    </submittedName>
</protein>
<evidence type="ECO:0000313" key="2">
    <source>
        <dbReference type="EMBL" id="CAD9697840.1"/>
    </source>
</evidence>
<feature type="transmembrane region" description="Helical" evidence="1">
    <location>
        <begin position="623"/>
        <end position="641"/>
    </location>
</feature>
<sequence length="952" mass="105432">MKGFIAALRRWLYDEPAERLFVAFWYAAGMLLPLALTYANIESLEHNQFRYLIPIFYAIVLALAPPFQGVGVLMFGAYIGAVIPGIAVVTAAVAATVAGGVYAGYLVLVGYFIICSTLSTGFLNPLPRTFMFLLVLVTMYAWYEVEDLAVSGLIYSVPLTDGPNSVESKLCEGDPIVHFPGAKLVQEALCKLFFTDNRVSKTILKDLENGICRPWPKELIDVLSFLGFLPKDVDLNSFFGGTDICLKLCCGGLLQVNITPGLWIVRVIWELDFQGFSIMKSVLIAMGISFSCCALVLIFFPQNKAAHIELEKKLSAMLISKADSCETELTKLSDEVAIADYDHLEKAREMSLVAVLELNYLYPGLSTYFHSQWIPIITSISRFNRARRCFAIIHESRTFKCDAHSEALGLLAQKVGALLRCSGETLCIVTATNSGHILKRFFLLANEIRQGLDCLEQELTSSTEMVEYGLSPTRDLYGDAARELIAATKSVFNECFKLLQLRMQPPVASKVRLTGYLLSFGGLVGTSFVPYIRWAHALASMCIYRQKGKRFSAWLTHNDHVYHLQLVIVWVLVSFPPILYPDVRNWMLYPVGFLPVGSLGKWLFLPVTVLMQPSVEGTTKKGVLRFIGTLFGVLFGWLSGLALQANLVGGCALIVTVYFICVFIGIDAHGELSIFEGFNGHWGYSAQVASYTTLIVATDAVFFCSNPADAGSLCSFSVSQISLLRLVTQSIGIAVSVIVANLVFPQFSGVIVREKFQNAIINHNRDIKENDSVPSKTAEKTKLDPSEEAQLKVVVPPIVDTRIKDLSSILRIDSMYEAAVVHQSSAMFAEFPAWKPDEKALSLALLTQDMMNITALVAKTHPTLTATMCSVTESFADVIRYTARVPAPFSHVCCGRYYYYSHLGTEAPPQPAQELFNNAIALAQQVKQEHPQLEPFLDFMTRRANQYLDPSQ</sequence>
<feature type="transmembrane region" description="Helical" evidence="1">
    <location>
        <begin position="282"/>
        <end position="300"/>
    </location>
</feature>
<feature type="transmembrane region" description="Helical" evidence="1">
    <location>
        <begin position="723"/>
        <end position="744"/>
    </location>
</feature>
<keyword evidence="1" id="KW-1133">Transmembrane helix</keyword>
<feature type="transmembrane region" description="Helical" evidence="1">
    <location>
        <begin position="102"/>
        <end position="123"/>
    </location>
</feature>